<protein>
    <submittedName>
        <fullName evidence="1">Uncharacterized protein</fullName>
    </submittedName>
</protein>
<dbReference type="EMBL" id="JYNL01000009">
    <property type="protein sequence ID" value="KMO82599.1"/>
    <property type="molecule type" value="Genomic_DNA"/>
</dbReference>
<dbReference type="Proteomes" id="UP000036513">
    <property type="component" value="Unassembled WGS sequence"/>
</dbReference>
<evidence type="ECO:0000313" key="2">
    <source>
        <dbReference type="Proteomes" id="UP000036513"/>
    </source>
</evidence>
<sequence>MADANTNIKADIDNLRSVAAQLKSVAQDVEALLPDIKDIHATAMKEASTNTVDGGPAPVFSPLLASLAQVTQKVGTNVGQLHQNIAGDAEALLKLADQLEGTDQGHGQRITNINAK</sequence>
<dbReference type="PATRIC" id="fig|37916.4.peg.1106"/>
<proteinExistence type="predicted"/>
<dbReference type="STRING" id="37916.MCHLDSM_01222"/>
<reference evidence="1 2" key="1">
    <citation type="journal article" date="2015" name="Genome Biol. Evol.">
        <title>Characterization of Three Mycobacterium spp. with Potential Use in Bioremediation by Genome Sequencing and Comparative Genomics.</title>
        <authorList>
            <person name="Das S."/>
            <person name="Pettersson B.M."/>
            <person name="Behra P.R."/>
            <person name="Ramesh M."/>
            <person name="Dasgupta S."/>
            <person name="Bhattacharya A."/>
            <person name="Kirsebom L.A."/>
        </authorList>
    </citation>
    <scope>NUCLEOTIDE SEQUENCE [LARGE SCALE GENOMIC DNA]</scope>
    <source>
        <strain evidence="1 2">DSM 43826</strain>
    </source>
</reference>
<comment type="caution">
    <text evidence="1">The sequence shown here is derived from an EMBL/GenBank/DDBJ whole genome shotgun (WGS) entry which is preliminary data.</text>
</comment>
<dbReference type="SMR" id="A0A0J6WJ42"/>
<name>A0A0J6WJ42_9MYCO</name>
<dbReference type="AlphaFoldDB" id="A0A0J6WJ42"/>
<keyword evidence="2" id="KW-1185">Reference proteome</keyword>
<organism evidence="1 2">
    <name type="scientific">Mycolicibacterium chlorophenolicum</name>
    <dbReference type="NCBI Taxonomy" id="37916"/>
    <lineage>
        <taxon>Bacteria</taxon>
        <taxon>Bacillati</taxon>
        <taxon>Actinomycetota</taxon>
        <taxon>Actinomycetes</taxon>
        <taxon>Mycobacteriales</taxon>
        <taxon>Mycobacteriaceae</taxon>
        <taxon>Mycolicibacterium</taxon>
    </lineage>
</organism>
<evidence type="ECO:0000313" key="1">
    <source>
        <dbReference type="EMBL" id="KMO82599.1"/>
    </source>
</evidence>
<gene>
    <name evidence="1" type="ORF">MCHLDSM_01222</name>
</gene>
<dbReference type="RefSeq" id="WP_048469139.1">
    <property type="nucleotide sequence ID" value="NZ_JYNL01000009.1"/>
</dbReference>
<accession>A0A0J6WJ42</accession>